<keyword evidence="4" id="KW-0808">Transferase</keyword>
<feature type="domain" description="Response regulatory" evidence="14">
    <location>
        <begin position="826"/>
        <end position="942"/>
    </location>
</feature>
<dbReference type="InterPro" id="IPR035965">
    <property type="entry name" value="PAS-like_dom_sf"/>
</dbReference>
<dbReference type="SMART" id="SM00448">
    <property type="entry name" value="REC"/>
    <property type="match status" value="1"/>
</dbReference>
<dbReference type="GO" id="GO:0000155">
    <property type="term" value="F:phosphorelay sensor kinase activity"/>
    <property type="evidence" value="ECO:0007669"/>
    <property type="project" value="InterPro"/>
</dbReference>
<feature type="domain" description="PAC" evidence="15">
    <location>
        <begin position="385"/>
        <end position="437"/>
    </location>
</feature>
<keyword evidence="6" id="KW-0418">Kinase</keyword>
<keyword evidence="5" id="KW-0547">Nucleotide-binding</keyword>
<keyword evidence="12" id="KW-1133">Transmembrane helix</keyword>
<dbReference type="Pfam" id="PF00512">
    <property type="entry name" value="HisKA"/>
    <property type="match status" value="1"/>
</dbReference>
<dbReference type="PROSITE" id="PS50109">
    <property type="entry name" value="HIS_KIN"/>
    <property type="match status" value="1"/>
</dbReference>
<dbReference type="SUPFAM" id="SSF55874">
    <property type="entry name" value="ATPase domain of HSP90 chaperone/DNA topoisomerase II/histidine kinase"/>
    <property type="match status" value="1"/>
</dbReference>
<keyword evidence="8" id="KW-0902">Two-component regulatory system</keyword>
<feature type="transmembrane region" description="Helical" evidence="12">
    <location>
        <begin position="12"/>
        <end position="37"/>
    </location>
</feature>
<feature type="transmembrane region" description="Helical" evidence="12">
    <location>
        <begin position="270"/>
        <end position="292"/>
    </location>
</feature>
<dbReference type="CDD" id="cd16922">
    <property type="entry name" value="HATPase_EvgS-ArcB-TorS-like"/>
    <property type="match status" value="1"/>
</dbReference>
<dbReference type="Pfam" id="PF00072">
    <property type="entry name" value="Response_reg"/>
    <property type="match status" value="1"/>
</dbReference>
<dbReference type="InterPro" id="IPR000014">
    <property type="entry name" value="PAS"/>
</dbReference>
<dbReference type="Pfam" id="PF02518">
    <property type="entry name" value="HATPase_c"/>
    <property type="match status" value="1"/>
</dbReference>
<evidence type="ECO:0000256" key="3">
    <source>
        <dbReference type="ARBA" id="ARBA00022553"/>
    </source>
</evidence>
<dbReference type="SMART" id="SM00388">
    <property type="entry name" value="HisKA"/>
    <property type="match status" value="1"/>
</dbReference>
<name>A0A326RS22_9BACT</name>
<dbReference type="AlphaFoldDB" id="A0A326RS22"/>
<comment type="caution">
    <text evidence="16">The sequence shown here is derived from an EMBL/GenBank/DDBJ whole genome shotgun (WGS) entry which is preliminary data.</text>
</comment>
<dbReference type="SUPFAM" id="SSF52172">
    <property type="entry name" value="CheY-like"/>
    <property type="match status" value="1"/>
</dbReference>
<dbReference type="GO" id="GO:0009927">
    <property type="term" value="F:histidine phosphotransfer kinase activity"/>
    <property type="evidence" value="ECO:0007669"/>
    <property type="project" value="TreeGrafter"/>
</dbReference>
<dbReference type="SMART" id="SM00091">
    <property type="entry name" value="PAS"/>
    <property type="match status" value="2"/>
</dbReference>
<evidence type="ECO:0000256" key="7">
    <source>
        <dbReference type="ARBA" id="ARBA00022840"/>
    </source>
</evidence>
<keyword evidence="12" id="KW-0812">Transmembrane</keyword>
<dbReference type="CDD" id="cd00130">
    <property type="entry name" value="PAS"/>
    <property type="match status" value="1"/>
</dbReference>
<evidence type="ECO:0000259" key="15">
    <source>
        <dbReference type="PROSITE" id="PS50113"/>
    </source>
</evidence>
<evidence type="ECO:0000256" key="5">
    <source>
        <dbReference type="ARBA" id="ARBA00022741"/>
    </source>
</evidence>
<dbReference type="Gene3D" id="3.30.450.20">
    <property type="entry name" value="PAS domain"/>
    <property type="match status" value="2"/>
</dbReference>
<evidence type="ECO:0000259" key="14">
    <source>
        <dbReference type="PROSITE" id="PS50110"/>
    </source>
</evidence>
<feature type="domain" description="Histidine kinase" evidence="13">
    <location>
        <begin position="576"/>
        <end position="798"/>
    </location>
</feature>
<keyword evidence="3 11" id="KW-0597">Phosphoprotein</keyword>
<evidence type="ECO:0000256" key="4">
    <source>
        <dbReference type="ARBA" id="ARBA00022679"/>
    </source>
</evidence>
<sequence>MIRKFFDSSNFGLTTIVGAVMIILVISIGVSFFNAIYNSQLESRKEFLNKQTELASRGIEFELNRFKEESRTFLAYLETAELDEKKVENDLTIATRRTFTAFPRLVDSLWVDLKDSVLVYTLTSRNDFIRRSVKEFPQKSSGEQLLVEGKSGYRVLYSFDFLQFAKEYSANFYQTPGGSKYLFWNSTLWDIGASSSEKIKTISGPQTDPIWRDIQVGLKGFYPVSWTDDSRKVEGILAQYPFTYIDNGTFASLVFTAPVESLTSGIYSTYFYLFIAMVFLLIGTIGFFIISIKSSLEVSRTKEENLREVSELFDQQNLLLKELRGFVFFHDYRGMIQRVSDEVEEVLGHPKESYLEAFKEGGKHPVANAVKEEIKLAIQENREFVDMEYDVIKSNGEKIRVRIFEKLIYDESGRFNGGMGICTDISEQYKSRIAIIESENRLRTLINNLPDVIFIYDNEGKVLDFQIQGRENLLEPAKFTLGKKLEDFVPHDQGTEVKAAFLRARNTGKIQAVDAVWKDGPEGLRHYEIRFFPLDQHQMISISKDITSQKIWEKGLVEAMNSADQASRAKSEFLANMSHEIRTPMNGLLGIIDLLESTNLNKIQKQYVDIIKNSGNSLLSIIKDILDYSKIESGRIEIQYEVFNPVEEVRDQVKILLGIAKKKGIKLDLSFGMESEILVEGDKGKINQVLLNLIGNALKFTSEKGRVHVSLKTESVDQNLFSLLYRIEDNGIGISEEHIKQLSDPFFQVESSSTRSYQGTGLGLAIAKKLIELLGGEMTVQSQPGKGSVFSFSVLVKKADGNSPKNKIQELTWKDIKEMGTEFPLRILLAEDNELNLQLMTLMFQQLGFEFEIARNGKEAYDKVQAKKFDVVLMDVQMPIMNGLEATIEIRKLPNQEDLVIIGLSANVFEEDQKKALEIGMDDYLTKPIRLTVLADKLESYFRKVRGKESD</sequence>
<keyword evidence="12" id="KW-0472">Membrane</keyword>
<dbReference type="InterPro" id="IPR003661">
    <property type="entry name" value="HisK_dim/P_dom"/>
</dbReference>
<dbReference type="PROSITE" id="PS50110">
    <property type="entry name" value="RESPONSE_REGULATORY"/>
    <property type="match status" value="1"/>
</dbReference>
<dbReference type="InterPro" id="IPR003594">
    <property type="entry name" value="HATPase_dom"/>
</dbReference>
<dbReference type="RefSeq" id="WP_111393501.1">
    <property type="nucleotide sequence ID" value="NZ_JBKBOX010000011.1"/>
</dbReference>
<dbReference type="InterPro" id="IPR013656">
    <property type="entry name" value="PAS_4"/>
</dbReference>
<dbReference type="CDD" id="cd17546">
    <property type="entry name" value="REC_hyHK_CKI1_RcsC-like"/>
    <property type="match status" value="1"/>
</dbReference>
<dbReference type="Pfam" id="PF08448">
    <property type="entry name" value="PAS_4"/>
    <property type="match status" value="1"/>
</dbReference>
<organism evidence="16 17">
    <name type="scientific">Algoriphagus aquaeductus</name>
    <dbReference type="NCBI Taxonomy" id="475299"/>
    <lineage>
        <taxon>Bacteria</taxon>
        <taxon>Pseudomonadati</taxon>
        <taxon>Bacteroidota</taxon>
        <taxon>Cytophagia</taxon>
        <taxon>Cytophagales</taxon>
        <taxon>Cyclobacteriaceae</taxon>
        <taxon>Algoriphagus</taxon>
    </lineage>
</organism>
<evidence type="ECO:0000256" key="6">
    <source>
        <dbReference type="ARBA" id="ARBA00022777"/>
    </source>
</evidence>
<evidence type="ECO:0000259" key="13">
    <source>
        <dbReference type="PROSITE" id="PS50109"/>
    </source>
</evidence>
<dbReference type="InterPro" id="IPR001789">
    <property type="entry name" value="Sig_transdc_resp-reg_receiver"/>
</dbReference>
<dbReference type="OrthoDB" id="9811889at2"/>
<feature type="modified residue" description="4-aspartylphosphate" evidence="11">
    <location>
        <position position="875"/>
    </location>
</feature>
<dbReference type="SMART" id="SM00387">
    <property type="entry name" value="HATPase_c"/>
    <property type="match status" value="1"/>
</dbReference>
<dbReference type="PROSITE" id="PS50113">
    <property type="entry name" value="PAC"/>
    <property type="match status" value="1"/>
</dbReference>
<evidence type="ECO:0000256" key="2">
    <source>
        <dbReference type="ARBA" id="ARBA00012438"/>
    </source>
</evidence>
<accession>A0A326RS22</accession>
<dbReference type="Pfam" id="PF13426">
    <property type="entry name" value="PAS_9"/>
    <property type="match status" value="1"/>
</dbReference>
<evidence type="ECO:0000256" key="8">
    <source>
        <dbReference type="ARBA" id="ARBA00023012"/>
    </source>
</evidence>
<dbReference type="InterPro" id="IPR004358">
    <property type="entry name" value="Sig_transdc_His_kin-like_C"/>
</dbReference>
<evidence type="ECO:0000256" key="12">
    <source>
        <dbReference type="SAM" id="Phobius"/>
    </source>
</evidence>
<evidence type="ECO:0000313" key="17">
    <source>
        <dbReference type="Proteomes" id="UP000248917"/>
    </source>
</evidence>
<dbReference type="Proteomes" id="UP000248917">
    <property type="component" value="Unassembled WGS sequence"/>
</dbReference>
<dbReference type="SUPFAM" id="SSF47384">
    <property type="entry name" value="Homodimeric domain of signal transducing histidine kinase"/>
    <property type="match status" value="1"/>
</dbReference>
<evidence type="ECO:0000256" key="10">
    <source>
        <dbReference type="ARBA" id="ARBA00068150"/>
    </source>
</evidence>
<dbReference type="NCBIfam" id="TIGR00229">
    <property type="entry name" value="sensory_box"/>
    <property type="match status" value="1"/>
</dbReference>
<evidence type="ECO:0000256" key="1">
    <source>
        <dbReference type="ARBA" id="ARBA00000085"/>
    </source>
</evidence>
<proteinExistence type="predicted"/>
<comment type="catalytic activity">
    <reaction evidence="1">
        <text>ATP + protein L-histidine = ADP + protein N-phospho-L-histidine.</text>
        <dbReference type="EC" id="2.7.13.3"/>
    </reaction>
</comment>
<dbReference type="EC" id="2.7.13.3" evidence="2"/>
<dbReference type="Gene3D" id="1.10.287.130">
    <property type="match status" value="1"/>
</dbReference>
<dbReference type="GO" id="GO:0005886">
    <property type="term" value="C:plasma membrane"/>
    <property type="evidence" value="ECO:0007669"/>
    <property type="project" value="TreeGrafter"/>
</dbReference>
<evidence type="ECO:0000313" key="16">
    <source>
        <dbReference type="EMBL" id="PZV81508.1"/>
    </source>
</evidence>
<dbReference type="PRINTS" id="PR00344">
    <property type="entry name" value="BCTRLSENSOR"/>
</dbReference>
<dbReference type="InterPro" id="IPR036097">
    <property type="entry name" value="HisK_dim/P_sf"/>
</dbReference>
<dbReference type="EMBL" id="QKTX01000010">
    <property type="protein sequence ID" value="PZV81508.1"/>
    <property type="molecule type" value="Genomic_DNA"/>
</dbReference>
<evidence type="ECO:0000256" key="11">
    <source>
        <dbReference type="PROSITE-ProRule" id="PRU00169"/>
    </source>
</evidence>
<dbReference type="SUPFAM" id="SSF55785">
    <property type="entry name" value="PYP-like sensor domain (PAS domain)"/>
    <property type="match status" value="2"/>
</dbReference>
<protein>
    <recommendedName>
        <fullName evidence="10">Sensory/regulatory protein RpfC</fullName>
        <ecNumber evidence="2">2.7.13.3</ecNumber>
    </recommendedName>
</protein>
<dbReference type="PANTHER" id="PTHR43047:SF72">
    <property type="entry name" value="OSMOSENSING HISTIDINE PROTEIN KINASE SLN1"/>
    <property type="match status" value="1"/>
</dbReference>
<dbReference type="Gene3D" id="3.30.565.10">
    <property type="entry name" value="Histidine kinase-like ATPase, C-terminal domain"/>
    <property type="match status" value="1"/>
</dbReference>
<dbReference type="InterPro" id="IPR011006">
    <property type="entry name" value="CheY-like_superfamily"/>
</dbReference>
<dbReference type="FunFam" id="1.10.287.130:FF:000002">
    <property type="entry name" value="Two-component osmosensing histidine kinase"/>
    <property type="match status" value="1"/>
</dbReference>
<dbReference type="GO" id="GO:0005524">
    <property type="term" value="F:ATP binding"/>
    <property type="evidence" value="ECO:0007669"/>
    <property type="project" value="UniProtKB-KW"/>
</dbReference>
<keyword evidence="17" id="KW-1185">Reference proteome</keyword>
<dbReference type="SMART" id="SM00086">
    <property type="entry name" value="PAC"/>
    <property type="match status" value="1"/>
</dbReference>
<reference evidence="16 17" key="1">
    <citation type="submission" date="2018-06" db="EMBL/GenBank/DDBJ databases">
        <title>Genomic Encyclopedia of Archaeal and Bacterial Type Strains, Phase II (KMG-II): from individual species to whole genera.</title>
        <authorList>
            <person name="Goeker M."/>
        </authorList>
    </citation>
    <scope>NUCLEOTIDE SEQUENCE [LARGE SCALE GENOMIC DNA]</scope>
    <source>
        <strain evidence="16 17">T4</strain>
    </source>
</reference>
<keyword evidence="7" id="KW-0067">ATP-binding</keyword>
<dbReference type="InterPro" id="IPR036890">
    <property type="entry name" value="HATPase_C_sf"/>
</dbReference>
<evidence type="ECO:0000256" key="9">
    <source>
        <dbReference type="ARBA" id="ARBA00064003"/>
    </source>
</evidence>
<dbReference type="CDD" id="cd00082">
    <property type="entry name" value="HisKA"/>
    <property type="match status" value="1"/>
</dbReference>
<comment type="subunit">
    <text evidence="9">At low DSF concentrations, interacts with RpfF.</text>
</comment>
<dbReference type="Gene3D" id="3.40.50.2300">
    <property type="match status" value="1"/>
</dbReference>
<dbReference type="PANTHER" id="PTHR43047">
    <property type="entry name" value="TWO-COMPONENT HISTIDINE PROTEIN KINASE"/>
    <property type="match status" value="1"/>
</dbReference>
<dbReference type="FunFam" id="3.30.565.10:FF:000010">
    <property type="entry name" value="Sensor histidine kinase RcsC"/>
    <property type="match status" value="1"/>
</dbReference>
<dbReference type="InterPro" id="IPR000700">
    <property type="entry name" value="PAS-assoc_C"/>
</dbReference>
<gene>
    <name evidence="16" type="ORF">CLV31_11039</name>
</gene>
<dbReference type="InterPro" id="IPR001610">
    <property type="entry name" value="PAC"/>
</dbReference>
<dbReference type="InterPro" id="IPR005467">
    <property type="entry name" value="His_kinase_dom"/>
</dbReference>